<dbReference type="PROSITE" id="PS50119">
    <property type="entry name" value="ZF_BBOX"/>
    <property type="match status" value="1"/>
</dbReference>
<accession>A0A9Q1BZ09</accession>
<dbReference type="AlphaFoldDB" id="A0A9Q1BZ09"/>
<evidence type="ECO:0000313" key="9">
    <source>
        <dbReference type="Proteomes" id="UP001152320"/>
    </source>
</evidence>
<feature type="coiled-coil region" evidence="5">
    <location>
        <begin position="220"/>
        <end position="276"/>
    </location>
</feature>
<organism evidence="8 9">
    <name type="scientific">Holothuria leucospilota</name>
    <name type="common">Black long sea cucumber</name>
    <name type="synonym">Mertensiothuria leucospilota</name>
    <dbReference type="NCBI Taxonomy" id="206669"/>
    <lineage>
        <taxon>Eukaryota</taxon>
        <taxon>Metazoa</taxon>
        <taxon>Echinodermata</taxon>
        <taxon>Eleutherozoa</taxon>
        <taxon>Echinozoa</taxon>
        <taxon>Holothuroidea</taxon>
        <taxon>Aspidochirotacea</taxon>
        <taxon>Aspidochirotida</taxon>
        <taxon>Holothuriidae</taxon>
        <taxon>Holothuria</taxon>
    </lineage>
</organism>
<dbReference type="InterPro" id="IPR017907">
    <property type="entry name" value="Znf_RING_CS"/>
</dbReference>
<evidence type="ECO:0000256" key="4">
    <source>
        <dbReference type="PROSITE-ProRule" id="PRU00024"/>
    </source>
</evidence>
<dbReference type="SUPFAM" id="SSF57850">
    <property type="entry name" value="RING/U-box"/>
    <property type="match status" value="1"/>
</dbReference>
<keyword evidence="5" id="KW-0175">Coiled coil</keyword>
<dbReference type="PROSITE" id="PS00518">
    <property type="entry name" value="ZF_RING_1"/>
    <property type="match status" value="1"/>
</dbReference>
<reference evidence="8" key="1">
    <citation type="submission" date="2021-10" db="EMBL/GenBank/DDBJ databases">
        <title>Tropical sea cucumber genome reveals ecological adaptation and Cuvierian tubules defense mechanism.</title>
        <authorList>
            <person name="Chen T."/>
        </authorList>
    </citation>
    <scope>NUCLEOTIDE SEQUENCE</scope>
    <source>
        <strain evidence="8">Nanhai2018</strain>
        <tissue evidence="8">Muscle</tissue>
    </source>
</reference>
<keyword evidence="9" id="KW-1185">Reference proteome</keyword>
<dbReference type="Pfam" id="PF00097">
    <property type="entry name" value="zf-C3HC4"/>
    <property type="match status" value="1"/>
</dbReference>
<dbReference type="Proteomes" id="UP001152320">
    <property type="component" value="Chromosome 10"/>
</dbReference>
<keyword evidence="3" id="KW-0862">Zinc</keyword>
<keyword evidence="1" id="KW-0479">Metal-binding</keyword>
<dbReference type="Gene3D" id="3.30.40.10">
    <property type="entry name" value="Zinc/RING finger domain, C3HC4 (zinc finger)"/>
    <property type="match status" value="1"/>
</dbReference>
<evidence type="ECO:0000313" key="8">
    <source>
        <dbReference type="EMBL" id="KAJ8035347.1"/>
    </source>
</evidence>
<sequence>MTSRSWLEDIDDEFCKCPLCRQIFEKPKYLPCLHRYCSLCLKLLIGGHQGSLPCPECDEEFMVPWSGVDGLETDCLVENIIHYITLLSSLESNQRRECYGCSKLSKVTAYCFRCDDFLCKGCEVNHLTNKCFQEHYSQTLPMACKTSRKPSLAQVFAAMELTSCRCYNREKPVSLCNENCNKNLLICSYFEQSDNTICVKKVTENADKWRDILSKQFDILTQYQDNIHKLQVRVTQATEMLKSNVGKLKENLQSNYEKEVQKRKEQKERIEKAEDQDLLKKDPAAKCYTLSEKQEERESIAYSNSDVSKIDEELKIRVKNMKCYQRR</sequence>
<feature type="domain" description="RING-type" evidence="6">
    <location>
        <begin position="17"/>
        <end position="58"/>
    </location>
</feature>
<comment type="caution">
    <text evidence="8">The sequence shown here is derived from an EMBL/GenBank/DDBJ whole genome shotgun (WGS) entry which is preliminary data.</text>
</comment>
<dbReference type="InterPro" id="IPR018957">
    <property type="entry name" value="Znf_C3HC4_RING-type"/>
</dbReference>
<dbReference type="GO" id="GO:0008270">
    <property type="term" value="F:zinc ion binding"/>
    <property type="evidence" value="ECO:0007669"/>
    <property type="project" value="UniProtKB-KW"/>
</dbReference>
<dbReference type="OrthoDB" id="8062037at2759"/>
<evidence type="ECO:0000256" key="3">
    <source>
        <dbReference type="ARBA" id="ARBA00022833"/>
    </source>
</evidence>
<evidence type="ECO:0000256" key="2">
    <source>
        <dbReference type="ARBA" id="ARBA00022771"/>
    </source>
</evidence>
<dbReference type="SMART" id="SM00184">
    <property type="entry name" value="RING"/>
    <property type="match status" value="1"/>
</dbReference>
<protein>
    <submittedName>
        <fullName evidence="8">E3 ubiquitin-protein ligase TRIM56</fullName>
    </submittedName>
</protein>
<evidence type="ECO:0000259" key="6">
    <source>
        <dbReference type="PROSITE" id="PS50089"/>
    </source>
</evidence>
<evidence type="ECO:0000259" key="7">
    <source>
        <dbReference type="PROSITE" id="PS50119"/>
    </source>
</evidence>
<dbReference type="PROSITE" id="PS50089">
    <property type="entry name" value="ZF_RING_2"/>
    <property type="match status" value="1"/>
</dbReference>
<proteinExistence type="predicted"/>
<name>A0A9Q1BZ09_HOLLE</name>
<dbReference type="InterPro" id="IPR000315">
    <property type="entry name" value="Znf_B-box"/>
</dbReference>
<feature type="domain" description="B box-type" evidence="7">
    <location>
        <begin position="93"/>
        <end position="140"/>
    </location>
</feature>
<dbReference type="EMBL" id="JAIZAY010000010">
    <property type="protein sequence ID" value="KAJ8035347.1"/>
    <property type="molecule type" value="Genomic_DNA"/>
</dbReference>
<dbReference type="PANTHER" id="PTHR25462">
    <property type="entry name" value="BONUS, ISOFORM C-RELATED"/>
    <property type="match status" value="1"/>
</dbReference>
<dbReference type="InterPro" id="IPR047153">
    <property type="entry name" value="TRIM45/56/19-like"/>
</dbReference>
<keyword evidence="2 4" id="KW-0863">Zinc-finger</keyword>
<evidence type="ECO:0000256" key="1">
    <source>
        <dbReference type="ARBA" id="ARBA00022723"/>
    </source>
</evidence>
<dbReference type="InterPro" id="IPR001841">
    <property type="entry name" value="Znf_RING"/>
</dbReference>
<dbReference type="InterPro" id="IPR013083">
    <property type="entry name" value="Znf_RING/FYVE/PHD"/>
</dbReference>
<evidence type="ECO:0000256" key="5">
    <source>
        <dbReference type="SAM" id="Coils"/>
    </source>
</evidence>
<dbReference type="PANTHER" id="PTHR25462:SF296">
    <property type="entry name" value="MEIOTIC P26, ISOFORM F"/>
    <property type="match status" value="1"/>
</dbReference>
<gene>
    <name evidence="8" type="ORF">HOLleu_22545</name>
</gene>